<dbReference type="Gene3D" id="3.30.420.10">
    <property type="entry name" value="Ribonuclease H-like superfamily/Ribonuclease H"/>
    <property type="match status" value="1"/>
</dbReference>
<keyword evidence="9" id="KW-1185">Reference proteome</keyword>
<sequence>MVTTQQVAMPSALTRKDAATLTEPPQNHAAVQISGCRESQSLVLVSYSIRDESCVRCDRVDDLLSLVVELREEVERLRSIRDFKEEIGGNTLPSLRQIHQLAAPQEMKDPLPSCHQTEGGNLREDFNLPYICWKCNTAERKQLRRFLECVEENFLTQLVTHLVDEGKTVDVVYLDFSKASETVCHIILLEKLASYGLDRCTLCWGSVLGPVLFIIFISDLGERIECTLRKFAEDTKLGRSVDLLDSRKALQRDLDRLEQQFKQKPREPLPMVRDDEAAEDQDMSITGDNIIHITASEGIPIRKAKAFEFSRQASSFLKGKETKQDEVKPQKQVDPAKDEAAVKLQTQQSIPVSDKTQVPGAREFLATDWTEIRKHALKGETLQMGSRSVAMPVTYDAQDANPRWERLDREVIKDLMKAVHDNGLGSPYFKQLLKGTFNIYDLTPFDLKSLASMILTDSQFIIWETKWRRALNELRDKYQGGANAGLTVAQLAGDPPLDNPAHQARIFPREVLTNIKNAARKAMVQIPPTGVTESSYTDIKQGPSESFTSFINRLTQAVDRQVSDEGVKPHLIRCLAFANANPECKRVISAMPGQPSMAEIIEACSKVGTPQHVATVLGDQVEKAVKKAFPNFQQRQCYKCGKQGHFKKDCPELAEIASSPDACPRCGIHVAVHENIVVTQKTQAKEIISACPDCQLVQPPASMGAVNPRGLHSLQLWQTDVTKYPSFGKLKNVHVSVDTFSGAVFASLHTAVKPKWLVARHVKPYRVQTQAEADPKTGGREVGTQIGVPQGTILGPVLFNIIINALDTGHKGILSKFTDDTELGEPVDSLGGRDALQRDLDKLEDWAITSCMKFNKGNARFCIWDRATLDIQTGEQETGKQCHGKAPGGPG</sequence>
<keyword evidence="4" id="KW-0862">Zinc</keyword>
<feature type="domain" description="CCHC-type" evidence="7">
    <location>
        <begin position="637"/>
        <end position="652"/>
    </location>
</feature>
<dbReference type="EMBL" id="QRBI01000113">
    <property type="protein sequence ID" value="RMC09657.1"/>
    <property type="molecule type" value="Genomic_DNA"/>
</dbReference>
<dbReference type="Gene3D" id="1.10.10.200">
    <property type="match status" value="1"/>
</dbReference>
<dbReference type="PANTHER" id="PTHR40389">
    <property type="entry name" value="ENDOGENOUS RETROVIRUS GROUP K MEMBER 24 GAG POLYPROTEIN-RELATED"/>
    <property type="match status" value="1"/>
</dbReference>
<dbReference type="InterPro" id="IPR036875">
    <property type="entry name" value="Znf_CCHC_sf"/>
</dbReference>
<dbReference type="SMART" id="SM00343">
    <property type="entry name" value="ZnF_C2HC"/>
    <property type="match status" value="1"/>
</dbReference>
<dbReference type="Pfam" id="PF00607">
    <property type="entry name" value="Gag_p24"/>
    <property type="match status" value="1"/>
</dbReference>
<keyword evidence="3 5" id="KW-0863">Zinc-finger</keyword>
<name>A0A3M0KRC5_HIRRU</name>
<proteinExistence type="predicted"/>
<dbReference type="AlphaFoldDB" id="A0A3M0KRC5"/>
<dbReference type="Gene3D" id="1.10.375.10">
    <property type="entry name" value="Human Immunodeficiency Virus Type 1 Capsid Protein"/>
    <property type="match status" value="1"/>
</dbReference>
<dbReference type="InterPro" id="IPR017856">
    <property type="entry name" value="Integrase-like_N"/>
</dbReference>
<evidence type="ECO:0000313" key="8">
    <source>
        <dbReference type="EMBL" id="RMC09657.1"/>
    </source>
</evidence>
<evidence type="ECO:0000256" key="3">
    <source>
        <dbReference type="ARBA" id="ARBA00022771"/>
    </source>
</evidence>
<dbReference type="Pfam" id="PF19317">
    <property type="entry name" value="Gag_p24_C"/>
    <property type="match status" value="1"/>
</dbReference>
<gene>
    <name evidence="8" type="ORF">DUI87_13443</name>
</gene>
<dbReference type="GO" id="GO:0003676">
    <property type="term" value="F:nucleic acid binding"/>
    <property type="evidence" value="ECO:0007669"/>
    <property type="project" value="InterPro"/>
</dbReference>
<dbReference type="PANTHER" id="PTHR40389:SF2">
    <property type="entry name" value="ENDOGENOUS RETROVIRUS GROUP K MEMBER 24 GAG POLYPROTEIN-RELATED"/>
    <property type="match status" value="1"/>
</dbReference>
<dbReference type="GO" id="GO:0016032">
    <property type="term" value="P:viral process"/>
    <property type="evidence" value="ECO:0007669"/>
    <property type="project" value="InterPro"/>
</dbReference>
<feature type="coiled-coil region" evidence="6">
    <location>
        <begin position="240"/>
        <end position="267"/>
    </location>
</feature>
<dbReference type="InterPro" id="IPR001878">
    <property type="entry name" value="Znf_CCHC"/>
</dbReference>
<dbReference type="SUPFAM" id="SSF57756">
    <property type="entry name" value="Retrovirus zinc finger-like domains"/>
    <property type="match status" value="1"/>
</dbReference>
<evidence type="ECO:0000313" key="9">
    <source>
        <dbReference type="Proteomes" id="UP000269221"/>
    </source>
</evidence>
<dbReference type="InterPro" id="IPR036397">
    <property type="entry name" value="RNaseH_sf"/>
</dbReference>
<evidence type="ECO:0000256" key="6">
    <source>
        <dbReference type="SAM" id="Coils"/>
    </source>
</evidence>
<dbReference type="Proteomes" id="UP000269221">
    <property type="component" value="Unassembled WGS sequence"/>
</dbReference>
<evidence type="ECO:0000256" key="4">
    <source>
        <dbReference type="ARBA" id="ARBA00022833"/>
    </source>
</evidence>
<keyword evidence="1" id="KW-0519">Myristate</keyword>
<dbReference type="Gene3D" id="4.10.60.10">
    <property type="entry name" value="Zinc finger, CCHC-type"/>
    <property type="match status" value="1"/>
</dbReference>
<dbReference type="PROSITE" id="PS50158">
    <property type="entry name" value="ZF_CCHC"/>
    <property type="match status" value="1"/>
</dbReference>
<organism evidence="8 9">
    <name type="scientific">Hirundo rustica rustica</name>
    <dbReference type="NCBI Taxonomy" id="333673"/>
    <lineage>
        <taxon>Eukaryota</taxon>
        <taxon>Metazoa</taxon>
        <taxon>Chordata</taxon>
        <taxon>Craniata</taxon>
        <taxon>Vertebrata</taxon>
        <taxon>Euteleostomi</taxon>
        <taxon>Archelosauria</taxon>
        <taxon>Archosauria</taxon>
        <taxon>Dinosauria</taxon>
        <taxon>Saurischia</taxon>
        <taxon>Theropoda</taxon>
        <taxon>Coelurosauria</taxon>
        <taxon>Aves</taxon>
        <taxon>Neognathae</taxon>
        <taxon>Neoaves</taxon>
        <taxon>Telluraves</taxon>
        <taxon>Australaves</taxon>
        <taxon>Passeriformes</taxon>
        <taxon>Sylvioidea</taxon>
        <taxon>Hirundinidae</taxon>
        <taxon>Hirundo</taxon>
    </lineage>
</organism>
<dbReference type="OrthoDB" id="9048915at2759"/>
<evidence type="ECO:0000256" key="2">
    <source>
        <dbReference type="ARBA" id="ARBA00022723"/>
    </source>
</evidence>
<dbReference type="Gene3D" id="1.10.1200.30">
    <property type="match status" value="1"/>
</dbReference>
<evidence type="ECO:0000256" key="5">
    <source>
        <dbReference type="PROSITE-ProRule" id="PRU00047"/>
    </source>
</evidence>
<dbReference type="InterPro" id="IPR045345">
    <property type="entry name" value="Gag_p24_C"/>
</dbReference>
<comment type="caution">
    <text evidence="8">The sequence shown here is derived from an EMBL/GenBank/DDBJ whole genome shotgun (WGS) entry which is preliminary data.</text>
</comment>
<dbReference type="Pfam" id="PF00098">
    <property type="entry name" value="zf-CCHC"/>
    <property type="match status" value="1"/>
</dbReference>
<keyword evidence="1" id="KW-0449">Lipoprotein</keyword>
<accession>A0A3M0KRC5</accession>
<dbReference type="SUPFAM" id="SSF47943">
    <property type="entry name" value="Retrovirus capsid protein, N-terminal core domain"/>
    <property type="match status" value="1"/>
</dbReference>
<keyword evidence="6" id="KW-0175">Coiled coil</keyword>
<dbReference type="GO" id="GO:0008270">
    <property type="term" value="F:zinc ion binding"/>
    <property type="evidence" value="ECO:0007669"/>
    <property type="project" value="UniProtKB-KW"/>
</dbReference>
<reference evidence="8 9" key="1">
    <citation type="submission" date="2018-07" db="EMBL/GenBank/DDBJ databases">
        <title>A high quality draft genome assembly of the barn swallow (H. rustica rustica).</title>
        <authorList>
            <person name="Formenti G."/>
            <person name="Chiara M."/>
            <person name="Poveda L."/>
            <person name="Francoijs K.-J."/>
            <person name="Bonisoli-Alquati A."/>
            <person name="Canova L."/>
            <person name="Gianfranceschi L."/>
            <person name="Horner D.S."/>
            <person name="Saino N."/>
        </authorList>
    </citation>
    <scope>NUCLEOTIDE SEQUENCE [LARGE SCALE GENOMIC DNA]</scope>
    <source>
        <strain evidence="8">Chelidonia</strain>
        <tissue evidence="8">Blood</tissue>
    </source>
</reference>
<protein>
    <recommendedName>
        <fullName evidence="7">CCHC-type domain-containing protein</fullName>
    </recommendedName>
</protein>
<dbReference type="InterPro" id="IPR050195">
    <property type="entry name" value="Primate_lentivir_Gag_pol-like"/>
</dbReference>
<dbReference type="InterPro" id="IPR008916">
    <property type="entry name" value="Retrov_capsid_C"/>
</dbReference>
<dbReference type="InterPro" id="IPR008919">
    <property type="entry name" value="Retrov_capsid_N"/>
</dbReference>
<evidence type="ECO:0000259" key="7">
    <source>
        <dbReference type="PROSITE" id="PS50158"/>
    </source>
</evidence>
<dbReference type="SUPFAM" id="SSF47353">
    <property type="entry name" value="Retrovirus capsid dimerization domain-like"/>
    <property type="match status" value="1"/>
</dbReference>
<feature type="coiled-coil region" evidence="6">
    <location>
        <begin position="60"/>
        <end position="87"/>
    </location>
</feature>
<keyword evidence="2" id="KW-0479">Metal-binding</keyword>
<evidence type="ECO:0000256" key="1">
    <source>
        <dbReference type="ARBA" id="ARBA00022707"/>
    </source>
</evidence>